<organism evidence="3 4">
    <name type="scientific">Xylaria multiplex</name>
    <dbReference type="NCBI Taxonomy" id="323545"/>
    <lineage>
        <taxon>Eukaryota</taxon>
        <taxon>Fungi</taxon>
        <taxon>Dikarya</taxon>
        <taxon>Ascomycota</taxon>
        <taxon>Pezizomycotina</taxon>
        <taxon>Sordariomycetes</taxon>
        <taxon>Xylariomycetidae</taxon>
        <taxon>Xylariales</taxon>
        <taxon>Xylariaceae</taxon>
        <taxon>Xylaria</taxon>
    </lineage>
</organism>
<evidence type="ECO:0000313" key="4">
    <source>
        <dbReference type="Proteomes" id="UP000481858"/>
    </source>
</evidence>
<dbReference type="GO" id="GO:0006913">
    <property type="term" value="P:nucleocytoplasmic transport"/>
    <property type="evidence" value="ECO:0007669"/>
    <property type="project" value="UniProtKB-UniRule"/>
</dbReference>
<dbReference type="Pfam" id="PF02136">
    <property type="entry name" value="NTF2"/>
    <property type="match status" value="1"/>
</dbReference>
<sequence length="138" mass="15459">MDSLAPEEIAAQFAAKYYADFQADRKNFVEYFYSSRLGETPLTDAQREHSTLTFESNTLQGVQAIGQKWTEDFLKTAKHQVTTTNAQRAPGGFVIVLVTGLIQLTESDAPMNFTQSFLISIDEKGVFCNNDLFKLVYG</sequence>
<accession>A0A7C8IVY2</accession>
<dbReference type="PROSITE" id="PS50177">
    <property type="entry name" value="NTF2_DOMAIN"/>
    <property type="match status" value="1"/>
</dbReference>
<dbReference type="GO" id="GO:0015031">
    <property type="term" value="P:protein transport"/>
    <property type="evidence" value="ECO:0007669"/>
    <property type="project" value="UniProtKB-KW"/>
</dbReference>
<dbReference type="GO" id="GO:0005737">
    <property type="term" value="C:cytoplasm"/>
    <property type="evidence" value="ECO:0007669"/>
    <property type="project" value="UniProtKB-SubCell"/>
</dbReference>
<keyword evidence="1" id="KW-0813">Transport</keyword>
<dbReference type="PANTHER" id="PTHR12612">
    <property type="entry name" value="NUCLEAR TRANSPORT FACTOR 2"/>
    <property type="match status" value="1"/>
</dbReference>
<dbReference type="InterPro" id="IPR002075">
    <property type="entry name" value="NTF2_dom"/>
</dbReference>
<dbReference type="SUPFAM" id="SSF54427">
    <property type="entry name" value="NTF2-like"/>
    <property type="match status" value="1"/>
</dbReference>
<dbReference type="AlphaFoldDB" id="A0A7C8IVY2"/>
<gene>
    <name evidence="3" type="ORF">GQX73_g1808</name>
</gene>
<dbReference type="InterPro" id="IPR032710">
    <property type="entry name" value="NTF2-like_dom_sf"/>
</dbReference>
<dbReference type="Gene3D" id="3.10.450.50">
    <property type="match status" value="1"/>
</dbReference>
<keyword evidence="1" id="KW-0539">Nucleus</keyword>
<dbReference type="InterPro" id="IPR018222">
    <property type="entry name" value="Nuclear_transport_factor_2_euk"/>
</dbReference>
<evidence type="ECO:0000313" key="3">
    <source>
        <dbReference type="EMBL" id="KAF2971698.1"/>
    </source>
</evidence>
<reference evidence="3 4" key="1">
    <citation type="submission" date="2019-12" db="EMBL/GenBank/DDBJ databases">
        <title>Draft genome sequence of the ascomycete Xylaria multiplex DSM 110363.</title>
        <authorList>
            <person name="Buettner E."/>
            <person name="Kellner H."/>
        </authorList>
    </citation>
    <scope>NUCLEOTIDE SEQUENCE [LARGE SCALE GENOMIC DNA]</scope>
    <source>
        <strain evidence="3 4">DSM 110363</strain>
    </source>
</reference>
<evidence type="ECO:0000256" key="1">
    <source>
        <dbReference type="RuleBase" id="RU369002"/>
    </source>
</evidence>
<dbReference type="GO" id="GO:0005634">
    <property type="term" value="C:nucleus"/>
    <property type="evidence" value="ECO:0007669"/>
    <property type="project" value="UniProtKB-SubCell"/>
</dbReference>
<evidence type="ECO:0000259" key="2">
    <source>
        <dbReference type="PROSITE" id="PS50177"/>
    </source>
</evidence>
<proteinExistence type="predicted"/>
<dbReference type="EMBL" id="WUBL01000011">
    <property type="protein sequence ID" value="KAF2971698.1"/>
    <property type="molecule type" value="Genomic_DNA"/>
</dbReference>
<name>A0A7C8IVY2_9PEZI</name>
<dbReference type="FunCoup" id="A0A7C8IVY2">
    <property type="interactions" value="1094"/>
</dbReference>
<keyword evidence="1" id="KW-0653">Protein transport</keyword>
<comment type="caution">
    <text evidence="3">The sequence shown here is derived from an EMBL/GenBank/DDBJ whole genome shotgun (WGS) entry which is preliminary data.</text>
</comment>
<dbReference type="GO" id="GO:0051028">
    <property type="term" value="P:mRNA transport"/>
    <property type="evidence" value="ECO:0007669"/>
    <property type="project" value="UniProtKB-UniRule"/>
</dbReference>
<dbReference type="OrthoDB" id="6507044at2759"/>
<dbReference type="InParanoid" id="A0A7C8IVY2"/>
<keyword evidence="4" id="KW-1185">Reference proteome</keyword>
<keyword evidence="1" id="KW-0963">Cytoplasm</keyword>
<dbReference type="Proteomes" id="UP000481858">
    <property type="component" value="Unassembled WGS sequence"/>
</dbReference>
<feature type="domain" description="NTF2" evidence="2">
    <location>
        <begin position="9"/>
        <end position="135"/>
    </location>
</feature>
<protein>
    <recommendedName>
        <fullName evidence="1">NTF2-related export protein</fullName>
    </recommendedName>
</protein>
<comment type="function">
    <text evidence="1">Has a role in nuclear-cytoplasmic transport of proteins and mRNAs.</text>
</comment>
<dbReference type="InterPro" id="IPR045875">
    <property type="entry name" value="NTF2"/>
</dbReference>
<comment type="subcellular location">
    <subcellularLocation>
        <location evidence="1">Cytoplasm</location>
    </subcellularLocation>
    <subcellularLocation>
        <location evidence="1">Nucleus</location>
    </subcellularLocation>
</comment>